<dbReference type="NCBIfam" id="TIGR00231">
    <property type="entry name" value="small_GTP"/>
    <property type="match status" value="1"/>
</dbReference>
<dbReference type="GO" id="GO:0016192">
    <property type="term" value="P:vesicle-mediated transport"/>
    <property type="evidence" value="ECO:0007669"/>
    <property type="project" value="UniProtKB-ARBA"/>
</dbReference>
<evidence type="ECO:0000313" key="8">
    <source>
        <dbReference type="EMBL" id="AGM32245.1"/>
    </source>
</evidence>
<dbReference type="Pfam" id="PF00025">
    <property type="entry name" value="Arf"/>
    <property type="match status" value="1"/>
</dbReference>
<dbReference type="InterPro" id="IPR005225">
    <property type="entry name" value="Small_GTP-bd"/>
</dbReference>
<evidence type="ECO:0000256" key="2">
    <source>
        <dbReference type="ARBA" id="ARBA00022707"/>
    </source>
</evidence>
<feature type="binding site" evidence="5">
    <location>
        <position position="69"/>
    </location>
    <ligand>
        <name>GTP</name>
        <dbReference type="ChEBI" id="CHEBI:37565"/>
    </ligand>
</feature>
<evidence type="ECO:0000256" key="5">
    <source>
        <dbReference type="PIRSR" id="PIRSR606689-1"/>
    </source>
</evidence>
<feature type="binding site" evidence="5">
    <location>
        <begin position="22"/>
        <end position="29"/>
    </location>
    <ligand>
        <name>GTP</name>
        <dbReference type="ChEBI" id="CHEBI:37565"/>
    </ligand>
</feature>
<proteinExistence type="evidence at transcript level"/>
<dbReference type="GO" id="GO:0046872">
    <property type="term" value="F:metal ion binding"/>
    <property type="evidence" value="ECO:0007669"/>
    <property type="project" value="UniProtKB-KW"/>
</dbReference>
<evidence type="ECO:0000256" key="4">
    <source>
        <dbReference type="ARBA" id="ARBA00023134"/>
    </source>
</evidence>
<dbReference type="InterPro" id="IPR027417">
    <property type="entry name" value="P-loop_NTPase"/>
</dbReference>
<keyword evidence="6" id="KW-0460">Magnesium</keyword>
<dbReference type="PANTHER" id="PTHR45697">
    <property type="entry name" value="ADP-RIBOSYLATION FACTOR-LIKE PROTEIN 2-RELATED"/>
    <property type="match status" value="1"/>
</dbReference>
<keyword evidence="6" id="KW-0479">Metal-binding</keyword>
<dbReference type="PRINTS" id="PR00328">
    <property type="entry name" value="SAR1GTPBP"/>
</dbReference>
<dbReference type="SMART" id="SM00177">
    <property type="entry name" value="ARF"/>
    <property type="match status" value="1"/>
</dbReference>
<dbReference type="GO" id="GO:0005525">
    <property type="term" value="F:GTP binding"/>
    <property type="evidence" value="ECO:0007669"/>
    <property type="project" value="UniProtKB-KW"/>
</dbReference>
<dbReference type="EMBL" id="KC632431">
    <property type="protein sequence ID" value="AGM32245.1"/>
    <property type="molecule type" value="mRNA"/>
</dbReference>
<keyword evidence="3 5" id="KW-0547">Nucleotide-binding</keyword>
<keyword evidence="2" id="KW-0449">Lipoprotein</keyword>
<protein>
    <submittedName>
        <fullName evidence="8">Small GTP-binding protein</fullName>
    </submittedName>
</protein>
<keyword evidence="4 5" id="KW-0342">GTP-binding</keyword>
<dbReference type="AlphaFoldDB" id="R4UMB4"/>
<comment type="similarity">
    <text evidence="1 7">Belongs to the small GTPase superfamily. Arf family.</text>
</comment>
<sequence>MGQEISSKNKETNKFPRVLVLGLDNSGKSRLVSKIVDEPYHFVSIPTATVDVQDSQINSQDVTIFDAGGYVTYRRFWPKLIEVASLIIFVIDPSDVPRLPKVKLEGAKVFKEAESKKLPVLIVLSKVDVGWNMKKEKIENGLELKKYRLKYSIVETSASTNIGINDVRYFITTNLNE</sequence>
<feature type="binding site" evidence="6">
    <location>
        <position position="29"/>
    </location>
    <ligand>
        <name>Mg(2+)</name>
        <dbReference type="ChEBI" id="CHEBI:18420"/>
    </ligand>
</feature>
<dbReference type="InterPro" id="IPR006689">
    <property type="entry name" value="Small_GTPase_ARF/SAR"/>
</dbReference>
<dbReference type="SUPFAM" id="SSF52540">
    <property type="entry name" value="P-loop containing nucleoside triphosphate hydrolases"/>
    <property type="match status" value="1"/>
</dbReference>
<dbReference type="Gene3D" id="3.40.50.300">
    <property type="entry name" value="P-loop containing nucleotide triphosphate hydrolases"/>
    <property type="match status" value="1"/>
</dbReference>
<evidence type="ECO:0000256" key="1">
    <source>
        <dbReference type="ARBA" id="ARBA00010290"/>
    </source>
</evidence>
<name>R4UMB4_COPFO</name>
<accession>R4UMB4</accession>
<dbReference type="GO" id="GO:0051649">
    <property type="term" value="P:establishment of localization in cell"/>
    <property type="evidence" value="ECO:0007669"/>
    <property type="project" value="UniProtKB-ARBA"/>
</dbReference>
<dbReference type="GO" id="GO:0003924">
    <property type="term" value="F:GTPase activity"/>
    <property type="evidence" value="ECO:0007669"/>
    <property type="project" value="InterPro"/>
</dbReference>
<keyword evidence="2" id="KW-0519">Myristate</keyword>
<organism evidence="8">
    <name type="scientific">Coptotermes formosanus</name>
    <name type="common">Formosan subterranean termite</name>
    <dbReference type="NCBI Taxonomy" id="36987"/>
    <lineage>
        <taxon>Eukaryota</taxon>
        <taxon>Metazoa</taxon>
        <taxon>Ecdysozoa</taxon>
        <taxon>Arthropoda</taxon>
        <taxon>Hexapoda</taxon>
        <taxon>Insecta</taxon>
        <taxon>Pterygota</taxon>
        <taxon>Neoptera</taxon>
        <taxon>Polyneoptera</taxon>
        <taxon>Dictyoptera</taxon>
        <taxon>Blattodea</taxon>
        <taxon>Blattoidea</taxon>
        <taxon>Termitoidae</taxon>
        <taxon>Rhinotermitidae</taxon>
        <taxon>Coptotermes</taxon>
    </lineage>
</organism>
<feature type="binding site" evidence="6">
    <location>
        <position position="47"/>
    </location>
    <ligand>
        <name>Mg(2+)</name>
        <dbReference type="ChEBI" id="CHEBI:18420"/>
    </ligand>
</feature>
<evidence type="ECO:0000256" key="7">
    <source>
        <dbReference type="RuleBase" id="RU003925"/>
    </source>
</evidence>
<evidence type="ECO:0000256" key="3">
    <source>
        <dbReference type="ARBA" id="ARBA00022741"/>
    </source>
</evidence>
<reference evidence="8" key="1">
    <citation type="submission" date="2013-02" db="EMBL/GenBank/DDBJ databases">
        <title>Immune-Related transcriptome of Coptotermes formosanus Shiraki workers: the defense mechanism.</title>
        <authorList>
            <person name="Hussain A."/>
            <person name="Li Y.F."/>
            <person name="Wen S.Y."/>
        </authorList>
    </citation>
    <scope>NUCLEOTIDE SEQUENCE</scope>
</reference>
<dbReference type="InterPro" id="IPR044612">
    <property type="entry name" value="ARL2/3"/>
</dbReference>
<evidence type="ECO:0000256" key="6">
    <source>
        <dbReference type="PIRSR" id="PIRSR606689-2"/>
    </source>
</evidence>